<evidence type="ECO:0008006" key="3">
    <source>
        <dbReference type="Google" id="ProtNLM"/>
    </source>
</evidence>
<dbReference type="EMBL" id="FOKV01000021">
    <property type="protein sequence ID" value="SFC94631.1"/>
    <property type="molecule type" value="Genomic_DNA"/>
</dbReference>
<evidence type="ECO:0000313" key="1">
    <source>
        <dbReference type="EMBL" id="SFC94631.1"/>
    </source>
</evidence>
<name>A0A1I1NAC7_9FLAO</name>
<dbReference type="STRING" id="1334022.SAMN04487907_1215"/>
<dbReference type="AlphaFoldDB" id="A0A1I1NAC7"/>
<protein>
    <recommendedName>
        <fullName evidence="3">Type IX secretion system membrane protein, PorP/SprF family</fullName>
    </recommendedName>
</protein>
<sequence length="368" mass="41259">MVNLMKKYNKLILLIFISLSTKIGYSQSIIGDDKGNSSIGLTPGFKETKKEDKKDSPKVDSVGFDLGIVTFTTKDKKLGLNYYSYFNPSNFTDYYVGISSNSKIKNSTANIFSNGDIVAEGEAKLSLGFRLYKNKTDWTSILAGQKTPEQIQDVLDNSTRPANDLWLVLNGSFSGSSFKRFVADSTFANQIQKESFTGYDINLGFNYWNARILNNTILAGATIGIKQKNNFDDLTEGTREDVQVITDSLSNTSRKITIKQTVYTGDYKESIVYPLNFDLYFVPHNLKNIGILGFSRTEMGKKIKPKTKIGLGLYFLKDQNTFNPVAGITFGFNDFFNVDKSDDDKSSLKKFSISLSTRINLVNNQKKK</sequence>
<dbReference type="Proteomes" id="UP000199438">
    <property type="component" value="Unassembled WGS sequence"/>
</dbReference>
<reference evidence="2" key="1">
    <citation type="submission" date="2016-10" db="EMBL/GenBank/DDBJ databases">
        <authorList>
            <person name="Varghese N."/>
            <person name="Submissions S."/>
        </authorList>
    </citation>
    <scope>NUCLEOTIDE SEQUENCE [LARGE SCALE GENOMIC DNA]</scope>
    <source>
        <strain evidence="2">DSM 24499</strain>
    </source>
</reference>
<keyword evidence="2" id="KW-1185">Reference proteome</keyword>
<accession>A0A1I1NAC7</accession>
<gene>
    <name evidence="1" type="ORF">SAMN04487907_1215</name>
</gene>
<proteinExistence type="predicted"/>
<organism evidence="1 2">
    <name type="scientific">Zunongwangia mangrovi</name>
    <dbReference type="NCBI Taxonomy" id="1334022"/>
    <lineage>
        <taxon>Bacteria</taxon>
        <taxon>Pseudomonadati</taxon>
        <taxon>Bacteroidota</taxon>
        <taxon>Flavobacteriia</taxon>
        <taxon>Flavobacteriales</taxon>
        <taxon>Flavobacteriaceae</taxon>
        <taxon>Zunongwangia</taxon>
    </lineage>
</organism>
<evidence type="ECO:0000313" key="2">
    <source>
        <dbReference type="Proteomes" id="UP000199438"/>
    </source>
</evidence>